<feature type="region of interest" description="Disordered" evidence="1">
    <location>
        <begin position="468"/>
        <end position="487"/>
    </location>
</feature>
<dbReference type="AlphaFoldDB" id="Q22C16"/>
<dbReference type="EMBL" id="GG662470">
    <property type="protein sequence ID" value="EAR82846.2"/>
    <property type="molecule type" value="Genomic_DNA"/>
</dbReference>
<dbReference type="InParanoid" id="Q22C16"/>
<protein>
    <submittedName>
        <fullName evidence="2">Uncharacterized protein</fullName>
    </submittedName>
</protein>
<organism evidence="2 3">
    <name type="scientific">Tetrahymena thermophila (strain SB210)</name>
    <dbReference type="NCBI Taxonomy" id="312017"/>
    <lineage>
        <taxon>Eukaryota</taxon>
        <taxon>Sar</taxon>
        <taxon>Alveolata</taxon>
        <taxon>Ciliophora</taxon>
        <taxon>Intramacronucleata</taxon>
        <taxon>Oligohymenophorea</taxon>
        <taxon>Hymenostomatida</taxon>
        <taxon>Tetrahymenina</taxon>
        <taxon>Tetrahymenidae</taxon>
        <taxon>Tetrahymena</taxon>
    </lineage>
</organism>
<dbReference type="HOGENOM" id="CLU_281947_0_0_1"/>
<feature type="region of interest" description="Disordered" evidence="1">
    <location>
        <begin position="569"/>
        <end position="627"/>
    </location>
</feature>
<sequence>MNQIQQNNIKIQHQQLNKQSKINWASVHLNRNLVNEMIKQAQKNQKYCTLNNEYFLPKSEQLQSQKQLKKKQEFYSPQKVNKNRMSLTNLTQRSEINSSSQQYLPKKQFQFEFDAIQNQNQSSINANLIQQELENKDQISTNNAGSVTEQANINQQFSRLFKINKTFVEQQNEGFKKINGNSSSQAIIKQQDSNKDSHQDILCLSSSPLKTNRSRNHKKLTFDQPSLVQISEKIKQSTIKNNQSTQQLLQQSQQLTFSPSKTGMETQKKNLKQNIEDCSIAYQSLPILPQCQPADSKSKNQTFNLHLQNKNQYFNKQLESESTKNHSILKNLDSARSSQQTHFNNKPIQTLRTSRQNSCINVLDKVQKHQMPQSLNIIGNSFDESLNVTDLNANDPHRINSLQNIDFLLDKTKSNTNNSDYQIQTFKASPQKQQKKIFFHQSSLNYLDDYVSQSKLYRESMNNKEESNSVTCGQTYTSVNRSRKAPTQSMKNIINRCFLSSNKYPLIKVEDLNGQKDSSFTNNYKDQQFKSSLNLKMESLSNLPNQNMTRYVQKQDFYYPQIKSSPILSPLTERQNRQNDSRISSRFLLKQKTRKESSISSSNAISGKTTKPQSIINSPPTHSKDSSANIPIIDACFGGVNQLDAFLERLQSSYQEIQKQNKFQFIQNMYVRFNDSPLKEFIYLTSGAPLREDIEDIKLSIKQQFKVIGINYWKFKEIQKLLFDFMEKEKTIFENDKKNFISQFQNLEEQIFQWRIYDELERYTIQDIIIIIKEELEQDQVSQQVLQHFSFMQNNDQFEKLLALAFTTKTFSQYEQFIKEEFSNLNWTYADIMCAKLSIYKIFTKNFKFSKLSMANFFDFIERMRYIATKKPDFFIRLQEKDNDYQNFFSTVNRQCLQYLLVLHSQKDSSQVQSGYIVNQQFFFSQQAQNQALQSNVQIEMYLMKFIQNLFFGSLDTSLFDIVKNEKYEKVISQTTFTQIRQIILNQLDFYVCPPDYLLEIKKKLRLIKIQLGLKISFNEQLLESFQQSSNPQLKNLPLNKTLQYLYQSVIKACSLNQTLLNQNILGKEENMKIFAITIINFIFDVIVDKNFPTFVSIYDCLAYSKVFGIPSFYYEEIGYILKSVITQIIGNQNYSQKFIQKIEKQMSVLIKLVQQFD</sequence>
<reference evidence="3" key="1">
    <citation type="journal article" date="2006" name="PLoS Biol.">
        <title>Macronuclear genome sequence of the ciliate Tetrahymena thermophila, a model eukaryote.</title>
        <authorList>
            <person name="Eisen J.A."/>
            <person name="Coyne R.S."/>
            <person name="Wu M."/>
            <person name="Wu D."/>
            <person name="Thiagarajan M."/>
            <person name="Wortman J.R."/>
            <person name="Badger J.H."/>
            <person name="Ren Q."/>
            <person name="Amedeo P."/>
            <person name="Jones K.M."/>
            <person name="Tallon L.J."/>
            <person name="Delcher A.L."/>
            <person name="Salzberg S.L."/>
            <person name="Silva J.C."/>
            <person name="Haas B.J."/>
            <person name="Majoros W.H."/>
            <person name="Farzad M."/>
            <person name="Carlton J.M."/>
            <person name="Smith R.K. Jr."/>
            <person name="Garg J."/>
            <person name="Pearlman R.E."/>
            <person name="Karrer K.M."/>
            <person name="Sun L."/>
            <person name="Manning G."/>
            <person name="Elde N.C."/>
            <person name="Turkewitz A.P."/>
            <person name="Asai D.J."/>
            <person name="Wilkes D.E."/>
            <person name="Wang Y."/>
            <person name="Cai H."/>
            <person name="Collins K."/>
            <person name="Stewart B.A."/>
            <person name="Lee S.R."/>
            <person name="Wilamowska K."/>
            <person name="Weinberg Z."/>
            <person name="Ruzzo W.L."/>
            <person name="Wloga D."/>
            <person name="Gaertig J."/>
            <person name="Frankel J."/>
            <person name="Tsao C.-C."/>
            <person name="Gorovsky M.A."/>
            <person name="Keeling P.J."/>
            <person name="Waller R.F."/>
            <person name="Patron N.J."/>
            <person name="Cherry J.M."/>
            <person name="Stover N.A."/>
            <person name="Krieger C.J."/>
            <person name="del Toro C."/>
            <person name="Ryder H.F."/>
            <person name="Williamson S.C."/>
            <person name="Barbeau R.A."/>
            <person name="Hamilton E.P."/>
            <person name="Orias E."/>
        </authorList>
    </citation>
    <scope>NUCLEOTIDE SEQUENCE [LARGE SCALE GENOMIC DNA]</scope>
    <source>
        <strain evidence="3">SB210</strain>
    </source>
</reference>
<name>Q22C16_TETTS</name>
<keyword evidence="3" id="KW-1185">Reference proteome</keyword>
<dbReference type="Proteomes" id="UP000009168">
    <property type="component" value="Unassembled WGS sequence"/>
</dbReference>
<accession>Q22C16</accession>
<gene>
    <name evidence="2" type="ORF">TTHERM_01080540</name>
</gene>
<evidence type="ECO:0000256" key="1">
    <source>
        <dbReference type="SAM" id="MobiDB-lite"/>
    </source>
</evidence>
<feature type="compositionally biased region" description="Polar residues" evidence="1">
    <location>
        <begin position="607"/>
        <end position="627"/>
    </location>
</feature>
<dbReference type="KEGG" id="tet:TTHERM_01080540"/>
<proteinExistence type="predicted"/>
<dbReference type="RefSeq" id="XP_001030509.2">
    <property type="nucleotide sequence ID" value="XM_001030509.2"/>
</dbReference>
<dbReference type="GeneID" id="7845403"/>
<evidence type="ECO:0000313" key="2">
    <source>
        <dbReference type="EMBL" id="EAR82846.2"/>
    </source>
</evidence>
<evidence type="ECO:0000313" key="3">
    <source>
        <dbReference type="Proteomes" id="UP000009168"/>
    </source>
</evidence>